<name>G7WCD0_DESOD</name>
<gene>
    <name evidence="3" type="ordered locus">Desor_0551</name>
</gene>
<dbReference type="EMBL" id="CP003108">
    <property type="protein sequence ID" value="AET66252.1"/>
    <property type="molecule type" value="Genomic_DNA"/>
</dbReference>
<reference evidence="3 4" key="2">
    <citation type="journal article" date="2012" name="J. Bacteriol.">
        <title>Complete genome sequences of Desulfosporosinus orientis DSM765T, Desulfosporosinus youngiae DSM17734T, Desulfosporosinus meridiei DSM13257T, and Desulfosporosinus acidiphilus DSM22704T.</title>
        <authorList>
            <person name="Pester M."/>
            <person name="Brambilla E."/>
            <person name="Alazard D."/>
            <person name="Rattei T."/>
            <person name="Weinmaier T."/>
            <person name="Han J."/>
            <person name="Lucas S."/>
            <person name="Lapidus A."/>
            <person name="Cheng J.F."/>
            <person name="Goodwin L."/>
            <person name="Pitluck S."/>
            <person name="Peters L."/>
            <person name="Ovchinnikova G."/>
            <person name="Teshima H."/>
            <person name="Detter J.C."/>
            <person name="Han C.S."/>
            <person name="Tapia R."/>
            <person name="Land M.L."/>
            <person name="Hauser L."/>
            <person name="Kyrpides N.C."/>
            <person name="Ivanova N.N."/>
            <person name="Pagani I."/>
            <person name="Huntmann M."/>
            <person name="Wei C.L."/>
            <person name="Davenport K.W."/>
            <person name="Daligault H."/>
            <person name="Chain P.S."/>
            <person name="Chen A."/>
            <person name="Mavromatis K."/>
            <person name="Markowitz V."/>
            <person name="Szeto E."/>
            <person name="Mikhailova N."/>
            <person name="Pati A."/>
            <person name="Wagner M."/>
            <person name="Woyke T."/>
            <person name="Ollivier B."/>
            <person name="Klenk H.P."/>
            <person name="Spring S."/>
            <person name="Loy A."/>
        </authorList>
    </citation>
    <scope>NUCLEOTIDE SEQUENCE [LARGE SCALE GENOMIC DNA]</scope>
    <source>
        <strain evidence="4">ATCC 19365 / DSM 765 / NCIMB 8382 / VKM B-1628</strain>
    </source>
</reference>
<dbReference type="STRING" id="768706.Desor_0551"/>
<dbReference type="PATRIC" id="fig|768706.3.peg.522"/>
<dbReference type="eggNOG" id="COG4393">
    <property type="taxonomic scope" value="Bacteria"/>
</dbReference>
<organism evidence="3 4">
    <name type="scientific">Desulfosporosinus orientis (strain ATCC 19365 / DSM 765 / NCIMB 8382 / VKM B-1628 / Singapore I)</name>
    <name type="common">Desulfotomaculum orientis</name>
    <dbReference type="NCBI Taxonomy" id="768706"/>
    <lineage>
        <taxon>Bacteria</taxon>
        <taxon>Bacillati</taxon>
        <taxon>Bacillota</taxon>
        <taxon>Clostridia</taxon>
        <taxon>Eubacteriales</taxon>
        <taxon>Desulfitobacteriaceae</taxon>
        <taxon>Desulfosporosinus</taxon>
    </lineage>
</organism>
<evidence type="ECO:0000259" key="2">
    <source>
        <dbReference type="Pfam" id="PF10080"/>
    </source>
</evidence>
<dbReference type="AlphaFoldDB" id="G7WCD0"/>
<accession>G7WCD0</accession>
<dbReference type="HOGENOM" id="CLU_1395735_0_0_9"/>
<dbReference type="OrthoDB" id="1952410at2"/>
<sequence>MANLEEKRARFAALDLERKKRQKIVLISLCTLMVIGAVAIVLSTREAIPGFDDKYSIGKSVNYTNKIVDMTEVKAEISNGQVQLSLDDLEKYKILYAMYDENFDIGNNQKGLPVMAYLSPAGRVIVASSFCEPCYSRKFHIEGDVLVCNVCFTRWAIADLTGLSGGCTKYPPQEFNYSVDKENGKIILNQEELKNWKPRDYDSSTTTKMNLN</sequence>
<dbReference type="KEGG" id="dor:Desor_0551"/>
<dbReference type="Proteomes" id="UP000006346">
    <property type="component" value="Chromosome"/>
</dbReference>
<dbReference type="Pfam" id="PF10080">
    <property type="entry name" value="FtrD-like"/>
    <property type="match status" value="1"/>
</dbReference>
<proteinExistence type="predicted"/>
<evidence type="ECO:0000313" key="3">
    <source>
        <dbReference type="EMBL" id="AET66252.1"/>
    </source>
</evidence>
<dbReference type="RefSeq" id="WP_014183077.1">
    <property type="nucleotide sequence ID" value="NC_016584.1"/>
</dbReference>
<feature type="transmembrane region" description="Helical" evidence="1">
    <location>
        <begin position="24"/>
        <end position="42"/>
    </location>
</feature>
<keyword evidence="1" id="KW-0472">Membrane</keyword>
<protein>
    <submittedName>
        <fullName evidence="3">Putative membrane protein (DUF2318)</fullName>
    </submittedName>
</protein>
<evidence type="ECO:0000313" key="4">
    <source>
        <dbReference type="Proteomes" id="UP000006346"/>
    </source>
</evidence>
<keyword evidence="4" id="KW-1185">Reference proteome</keyword>
<dbReference type="InterPro" id="IPR018758">
    <property type="entry name" value="FtrD-like"/>
</dbReference>
<keyword evidence="1" id="KW-0812">Transmembrane</keyword>
<feature type="domain" description="Membrane iron-sulfur containing protein FtrD-like" evidence="2">
    <location>
        <begin position="103"/>
        <end position="198"/>
    </location>
</feature>
<reference evidence="4" key="1">
    <citation type="submission" date="2011-11" db="EMBL/GenBank/DDBJ databases">
        <title>Complete sequence of Desulfosporosinus orientis DSM 765.</title>
        <authorList>
            <person name="Lucas S."/>
            <person name="Han J."/>
            <person name="Lapidus A."/>
            <person name="Cheng J.-F."/>
            <person name="Goodwin L."/>
            <person name="Pitluck S."/>
            <person name="Peters L."/>
            <person name="Ovchinnikova G."/>
            <person name="Teshima H."/>
            <person name="Detter J.C."/>
            <person name="Han C."/>
            <person name="Tapia R."/>
            <person name="Land M."/>
            <person name="Hauser L."/>
            <person name="Kyrpides N."/>
            <person name="Ivanova N."/>
            <person name="Pagani I."/>
            <person name="Pester M."/>
            <person name="Spring S."/>
            <person name="Ollivier B."/>
            <person name="Rattei T."/>
            <person name="Klenk H.-P."/>
            <person name="Wagner M."/>
            <person name="Loy A."/>
            <person name="Woyke T."/>
        </authorList>
    </citation>
    <scope>NUCLEOTIDE SEQUENCE [LARGE SCALE GENOMIC DNA]</scope>
    <source>
        <strain evidence="4">ATCC 19365 / DSM 765 / NCIMB 8382 / VKM B-1628</strain>
    </source>
</reference>
<evidence type="ECO:0000256" key="1">
    <source>
        <dbReference type="SAM" id="Phobius"/>
    </source>
</evidence>
<keyword evidence="1" id="KW-1133">Transmembrane helix</keyword>